<name>A0AAV7P645_PLEWA</name>
<accession>A0AAV7P645</accession>
<evidence type="ECO:0000313" key="2">
    <source>
        <dbReference type="EMBL" id="KAJ1120650.1"/>
    </source>
</evidence>
<reference evidence="2" key="1">
    <citation type="journal article" date="2022" name="bioRxiv">
        <title>Sequencing and chromosome-scale assembly of the giantPleurodeles waltlgenome.</title>
        <authorList>
            <person name="Brown T."/>
            <person name="Elewa A."/>
            <person name="Iarovenko S."/>
            <person name="Subramanian E."/>
            <person name="Araus A.J."/>
            <person name="Petzold A."/>
            <person name="Susuki M."/>
            <person name="Suzuki K.-i.T."/>
            <person name="Hayashi T."/>
            <person name="Toyoda A."/>
            <person name="Oliveira C."/>
            <person name="Osipova E."/>
            <person name="Leigh N.D."/>
            <person name="Simon A."/>
            <person name="Yun M.H."/>
        </authorList>
    </citation>
    <scope>NUCLEOTIDE SEQUENCE</scope>
    <source>
        <strain evidence="2">20211129_DDA</strain>
        <tissue evidence="2">Liver</tissue>
    </source>
</reference>
<proteinExistence type="predicted"/>
<dbReference type="EMBL" id="JANPWB010000012">
    <property type="protein sequence ID" value="KAJ1120650.1"/>
    <property type="molecule type" value="Genomic_DNA"/>
</dbReference>
<feature type="compositionally biased region" description="Basic and acidic residues" evidence="1">
    <location>
        <begin position="165"/>
        <end position="177"/>
    </location>
</feature>
<evidence type="ECO:0000256" key="1">
    <source>
        <dbReference type="SAM" id="MobiDB-lite"/>
    </source>
</evidence>
<keyword evidence="3" id="KW-1185">Reference proteome</keyword>
<dbReference type="Proteomes" id="UP001066276">
    <property type="component" value="Chromosome 8"/>
</dbReference>
<comment type="caution">
    <text evidence="2">The sequence shown here is derived from an EMBL/GenBank/DDBJ whole genome shotgun (WGS) entry which is preliminary data.</text>
</comment>
<gene>
    <name evidence="2" type="ORF">NDU88_008812</name>
</gene>
<dbReference type="AlphaFoldDB" id="A0AAV7P645"/>
<feature type="region of interest" description="Disordered" evidence="1">
    <location>
        <begin position="1"/>
        <end position="116"/>
    </location>
</feature>
<feature type="compositionally biased region" description="Basic and acidic residues" evidence="1">
    <location>
        <begin position="49"/>
        <end position="66"/>
    </location>
</feature>
<sequence>MAEYCGRVRGSAPALTYPGGTDQGAGVGVKPLRHDGSRTQGAEPLVPGRHREIEFKERPGEGKEFVLRGNPTTEEETGGQQGITEEDEFGGGNIATEEETGIGDGQQGAPKRTVPQGEAQGLAPVLTYPGGTDQGAVVAVKPLRHNGSATQGAEPLVRGRRRKVEFKEQPGEGKEFALRGNPTTEEETGGQ</sequence>
<organism evidence="2 3">
    <name type="scientific">Pleurodeles waltl</name>
    <name type="common">Iberian ribbed newt</name>
    <dbReference type="NCBI Taxonomy" id="8319"/>
    <lineage>
        <taxon>Eukaryota</taxon>
        <taxon>Metazoa</taxon>
        <taxon>Chordata</taxon>
        <taxon>Craniata</taxon>
        <taxon>Vertebrata</taxon>
        <taxon>Euteleostomi</taxon>
        <taxon>Amphibia</taxon>
        <taxon>Batrachia</taxon>
        <taxon>Caudata</taxon>
        <taxon>Salamandroidea</taxon>
        <taxon>Salamandridae</taxon>
        <taxon>Pleurodelinae</taxon>
        <taxon>Pleurodeles</taxon>
    </lineage>
</organism>
<protein>
    <submittedName>
        <fullName evidence="2">Uncharacterized protein</fullName>
    </submittedName>
</protein>
<feature type="region of interest" description="Disordered" evidence="1">
    <location>
        <begin position="144"/>
        <end position="191"/>
    </location>
</feature>
<evidence type="ECO:0000313" key="3">
    <source>
        <dbReference type="Proteomes" id="UP001066276"/>
    </source>
</evidence>